<protein>
    <recommendedName>
        <fullName evidence="4">NVEALA family protein</fullName>
    </recommendedName>
</protein>
<keyword evidence="3" id="KW-1185">Reference proteome</keyword>
<comment type="caution">
    <text evidence="2">The sequence shown here is derived from an EMBL/GenBank/DDBJ whole genome shotgun (WGS) entry which is preliminary data.</text>
</comment>
<evidence type="ECO:0000256" key="1">
    <source>
        <dbReference type="SAM" id="SignalP"/>
    </source>
</evidence>
<dbReference type="Proteomes" id="UP000625283">
    <property type="component" value="Unassembled WGS sequence"/>
</dbReference>
<feature type="signal peptide" evidence="1">
    <location>
        <begin position="1"/>
        <end position="26"/>
    </location>
</feature>
<evidence type="ECO:0000313" key="3">
    <source>
        <dbReference type="Proteomes" id="UP000625283"/>
    </source>
</evidence>
<name>A0ABS1R5U7_9SPHI</name>
<accession>A0ABS1R5U7</accession>
<gene>
    <name evidence="2" type="ORF">JKG61_15035</name>
</gene>
<organism evidence="2 3">
    <name type="scientific">Sphingobacterium faecale</name>
    <dbReference type="NCBI Taxonomy" id="2803775"/>
    <lineage>
        <taxon>Bacteria</taxon>
        <taxon>Pseudomonadati</taxon>
        <taxon>Bacteroidota</taxon>
        <taxon>Sphingobacteriia</taxon>
        <taxon>Sphingobacteriales</taxon>
        <taxon>Sphingobacteriaceae</taxon>
        <taxon>Sphingobacterium</taxon>
    </lineage>
</organism>
<sequence>MKKLKVNLMMVLALVIGVATMSFKLASNSEANSSSASHWYVKNQSTGIYELKPAPPVDCPEEETDEICALGFNSPQTNVTDASITTASEVRFVDEP</sequence>
<feature type="chain" id="PRO_5046426585" description="NVEALA family protein" evidence="1">
    <location>
        <begin position="27"/>
        <end position="96"/>
    </location>
</feature>
<dbReference type="EMBL" id="JAERTY010000008">
    <property type="protein sequence ID" value="MBL1410067.1"/>
    <property type="molecule type" value="Genomic_DNA"/>
</dbReference>
<dbReference type="InterPro" id="IPR045391">
    <property type="entry name" value="DUF6520"/>
</dbReference>
<dbReference type="Pfam" id="PF20130">
    <property type="entry name" value="DUF6520"/>
    <property type="match status" value="1"/>
</dbReference>
<evidence type="ECO:0008006" key="4">
    <source>
        <dbReference type="Google" id="ProtNLM"/>
    </source>
</evidence>
<evidence type="ECO:0000313" key="2">
    <source>
        <dbReference type="EMBL" id="MBL1410067.1"/>
    </source>
</evidence>
<reference evidence="2 3" key="1">
    <citation type="submission" date="2021-01" db="EMBL/GenBank/DDBJ databases">
        <title>C459-1 draft genome sequence.</title>
        <authorList>
            <person name="Zhang X.-F."/>
        </authorList>
    </citation>
    <scope>NUCLEOTIDE SEQUENCE [LARGE SCALE GENOMIC DNA]</scope>
    <source>
        <strain evidence="3">C459-1</strain>
    </source>
</reference>
<keyword evidence="1" id="KW-0732">Signal</keyword>
<dbReference type="RefSeq" id="WP_202103775.1">
    <property type="nucleotide sequence ID" value="NZ_JAERTY010000008.1"/>
</dbReference>
<proteinExistence type="predicted"/>